<comment type="caution">
    <text evidence="2">The sequence shown here is derived from an EMBL/GenBank/DDBJ whole genome shotgun (WGS) entry which is preliminary data.</text>
</comment>
<proteinExistence type="predicted"/>
<keyword evidence="2" id="KW-0378">Hydrolase</keyword>
<dbReference type="Gene3D" id="3.40.50.1820">
    <property type="entry name" value="alpha/beta hydrolase"/>
    <property type="match status" value="1"/>
</dbReference>
<reference evidence="2" key="1">
    <citation type="journal article" date="2014" name="Int. J. Syst. Evol. Microbiol.">
        <title>Complete genome sequence of Corynebacterium casei LMG S-19264T (=DSM 44701T), isolated from a smear-ripened cheese.</title>
        <authorList>
            <consortium name="US DOE Joint Genome Institute (JGI-PGF)"/>
            <person name="Walter F."/>
            <person name="Albersmeier A."/>
            <person name="Kalinowski J."/>
            <person name="Ruckert C."/>
        </authorList>
    </citation>
    <scope>NUCLEOTIDE SEQUENCE</scope>
    <source>
        <strain evidence="2">JCM 4633</strain>
    </source>
</reference>
<evidence type="ECO:0000313" key="3">
    <source>
        <dbReference type="Proteomes" id="UP000646244"/>
    </source>
</evidence>
<feature type="domain" description="AB hydrolase-1" evidence="1">
    <location>
        <begin position="20"/>
        <end position="249"/>
    </location>
</feature>
<sequence length="264" mass="28788">MVLGHLHTHRYGAPAAGPLLALHGIQGHGARWRRLAERHLPGSYVIAPDLRGHGRSDWSPPWSVERHVADVLAVMDDLGLPQVDVVGHSFGGLVALHLCRTAPERVGRLALLDPSVGLAPHGLHEQARRTMTTSSFAGCDEARADRKAAWPYASAEAVDDEVADHLTEEPDGRRRWRFDAAAVVTACSEMAGPPVFPPPTVPTLLVIAKRSGFVRPEYVTDCRAVLGDRLIVAELDCDHMLYLERPREVGALLRQFLAGDPMSI</sequence>
<dbReference type="AlphaFoldDB" id="A0A918TJ78"/>
<dbReference type="GO" id="GO:0016787">
    <property type="term" value="F:hydrolase activity"/>
    <property type="evidence" value="ECO:0007669"/>
    <property type="project" value="UniProtKB-KW"/>
</dbReference>
<dbReference type="InterPro" id="IPR000639">
    <property type="entry name" value="Epox_hydrolase-like"/>
</dbReference>
<dbReference type="InterPro" id="IPR029058">
    <property type="entry name" value="AB_hydrolase_fold"/>
</dbReference>
<organism evidence="2 3">
    <name type="scientific">Streptomyces cinnamoneus</name>
    <name type="common">Streptoverticillium cinnamoneum</name>
    <dbReference type="NCBI Taxonomy" id="53446"/>
    <lineage>
        <taxon>Bacteria</taxon>
        <taxon>Bacillati</taxon>
        <taxon>Actinomycetota</taxon>
        <taxon>Actinomycetes</taxon>
        <taxon>Kitasatosporales</taxon>
        <taxon>Streptomycetaceae</taxon>
        <taxon>Streptomyces</taxon>
        <taxon>Streptomyces cinnamoneus group</taxon>
    </lineage>
</organism>
<reference evidence="2" key="2">
    <citation type="submission" date="2020-09" db="EMBL/GenBank/DDBJ databases">
        <authorList>
            <person name="Sun Q."/>
            <person name="Ohkuma M."/>
        </authorList>
    </citation>
    <scope>NUCLEOTIDE SEQUENCE</scope>
    <source>
        <strain evidence="2">JCM 4633</strain>
    </source>
</reference>
<dbReference type="PANTHER" id="PTHR43798:SF33">
    <property type="entry name" value="HYDROLASE, PUTATIVE (AFU_ORTHOLOGUE AFUA_2G14860)-RELATED"/>
    <property type="match status" value="1"/>
</dbReference>
<dbReference type="SUPFAM" id="SSF53474">
    <property type="entry name" value="alpha/beta-Hydrolases"/>
    <property type="match status" value="1"/>
</dbReference>
<accession>A0A918TJ78</accession>
<evidence type="ECO:0000259" key="1">
    <source>
        <dbReference type="Pfam" id="PF12697"/>
    </source>
</evidence>
<name>A0A918TJ78_STRCJ</name>
<dbReference type="PRINTS" id="PR00412">
    <property type="entry name" value="EPOXHYDRLASE"/>
</dbReference>
<dbReference type="Pfam" id="PF12697">
    <property type="entry name" value="Abhydrolase_6"/>
    <property type="match status" value="1"/>
</dbReference>
<dbReference type="EMBL" id="BMVB01000005">
    <property type="protein sequence ID" value="GHC44595.1"/>
    <property type="molecule type" value="Genomic_DNA"/>
</dbReference>
<dbReference type="GO" id="GO:0016020">
    <property type="term" value="C:membrane"/>
    <property type="evidence" value="ECO:0007669"/>
    <property type="project" value="TreeGrafter"/>
</dbReference>
<dbReference type="InterPro" id="IPR000073">
    <property type="entry name" value="AB_hydrolase_1"/>
</dbReference>
<evidence type="ECO:0000313" key="2">
    <source>
        <dbReference type="EMBL" id="GHC44595.1"/>
    </source>
</evidence>
<dbReference type="Proteomes" id="UP000646244">
    <property type="component" value="Unassembled WGS sequence"/>
</dbReference>
<dbReference type="PANTHER" id="PTHR43798">
    <property type="entry name" value="MONOACYLGLYCEROL LIPASE"/>
    <property type="match status" value="1"/>
</dbReference>
<dbReference type="PRINTS" id="PR00111">
    <property type="entry name" value="ABHYDROLASE"/>
</dbReference>
<dbReference type="RefSeq" id="WP_190109294.1">
    <property type="nucleotide sequence ID" value="NZ_BMVB01000005.1"/>
</dbReference>
<gene>
    <name evidence="2" type="ORF">GCM10010507_19570</name>
</gene>
<dbReference type="InterPro" id="IPR050266">
    <property type="entry name" value="AB_hydrolase_sf"/>
</dbReference>
<protein>
    <submittedName>
        <fullName evidence="2">Hydrolase, alpha/beta fold LipV</fullName>
    </submittedName>
</protein>